<evidence type="ECO:0000313" key="1">
    <source>
        <dbReference type="EMBL" id="CBH48755.1"/>
    </source>
</evidence>
<evidence type="ECO:0000313" key="2">
    <source>
        <dbReference type="Proteomes" id="UP000006892"/>
    </source>
</evidence>
<gene>
    <name evidence="1" type="ORF">REQ_27341</name>
</gene>
<protein>
    <submittedName>
        <fullName evidence="1">Uncharacterized protein</fullName>
    </submittedName>
</protein>
<organism evidence="1">
    <name type="scientific">Rhodococcus hoagii (strain 103S)</name>
    <name type="common">Rhodococcus equi</name>
    <dbReference type="NCBI Taxonomy" id="685727"/>
    <lineage>
        <taxon>Bacteria</taxon>
        <taxon>Bacillati</taxon>
        <taxon>Actinomycetota</taxon>
        <taxon>Actinomycetes</taxon>
        <taxon>Mycobacteriales</taxon>
        <taxon>Nocardiaceae</taxon>
        <taxon>Prescottella</taxon>
    </lineage>
</organism>
<name>A0A3S5Y8B7_RHOH1</name>
<dbReference type="EMBL" id="FN563149">
    <property type="protein sequence ID" value="CBH48755.1"/>
    <property type="molecule type" value="Genomic_DNA"/>
</dbReference>
<dbReference type="KEGG" id="req:REQ_27341"/>
<dbReference type="AlphaFoldDB" id="A0A3S5Y8B7"/>
<dbReference type="Proteomes" id="UP001154400">
    <property type="component" value="Chromosome"/>
</dbReference>
<accession>A0A3S5Y8B7</accession>
<proteinExistence type="predicted"/>
<reference evidence="1" key="1">
    <citation type="journal article" date="2010" name="PLoS Genet.">
        <title>The genome of a pathogenic rhodococcus: cooptive virulence underpinned by key gene acquisitions.</title>
        <authorList>
            <person name="Letek M."/>
            <person name="Gonzalez P."/>
            <person name="Macarthur I."/>
            <person name="Rodriguez H."/>
            <person name="Freeman T.C."/>
            <person name="Valero-Rello A."/>
            <person name="Blanco M."/>
            <person name="Buckley T."/>
            <person name="Cherevach I."/>
            <person name="Fahey R."/>
            <person name="Hapeshi A."/>
            <person name="Holdstock J."/>
            <person name="Leadon D."/>
            <person name="Navas J."/>
            <person name="Ocampo A."/>
            <person name="Quail M.A."/>
            <person name="Sanders M."/>
            <person name="Scortti M.M."/>
            <person name="Prescott J.F."/>
            <person name="Fogarty U."/>
            <person name="Meijer W.G."/>
            <person name="Parkhill J."/>
            <person name="Bentley S.D."/>
            <person name="Vazquez-Boland J.A."/>
        </authorList>
    </citation>
    <scope>NUCLEOTIDE SEQUENCE [LARGE SCALE GENOMIC DNA]</scope>
    <source>
        <strain evidence="1 2">103S</strain>
    </source>
</reference>
<sequence length="123" mass="13805">MQDMGDAIPEPEHVYGRLSERARLALLRNPQGFVPPEFIGQVISVCGDDSVCYVTSDDDVPHFAIFQGPLSDYLFVRRQCLDAWWDALEPGVRRSLAKGDRVFDSSLVDSDYVTLRLTGADLR</sequence>